<comment type="cofactor">
    <cofactor evidence="1">
        <name>(R)-lipoate</name>
        <dbReference type="ChEBI" id="CHEBI:83088"/>
    </cofactor>
</comment>
<dbReference type="GO" id="GO:0016407">
    <property type="term" value="F:acetyltransferase activity"/>
    <property type="evidence" value="ECO:0007669"/>
    <property type="project" value="TreeGrafter"/>
</dbReference>
<evidence type="ECO:0000259" key="6">
    <source>
        <dbReference type="PROSITE" id="PS51826"/>
    </source>
</evidence>
<evidence type="ECO:0000313" key="7">
    <source>
        <dbReference type="EMBL" id="GDY42177.1"/>
    </source>
</evidence>
<dbReference type="EMBL" id="BJHV01000001">
    <property type="protein sequence ID" value="GDY42177.1"/>
    <property type="molecule type" value="Genomic_DNA"/>
</dbReference>
<reference evidence="7 8" key="1">
    <citation type="journal article" date="2020" name="Int. J. Syst. Evol. Microbiol.">
        <title>Reclassification of Streptomyces castelarensis and Streptomyces sporoclivatus as later heterotypic synonyms of Streptomyces antimycoticus.</title>
        <authorList>
            <person name="Komaki H."/>
            <person name="Tamura T."/>
        </authorList>
    </citation>
    <scope>NUCLEOTIDE SEQUENCE [LARGE SCALE GENOMIC DNA]</scope>
    <source>
        <strain evidence="7 8">NBRC 12839</strain>
    </source>
</reference>
<comment type="caution">
    <text evidence="7">The sequence shown here is derived from an EMBL/GenBank/DDBJ whole genome shotgun (WGS) entry which is preliminary data.</text>
</comment>
<dbReference type="GO" id="GO:0005737">
    <property type="term" value="C:cytoplasm"/>
    <property type="evidence" value="ECO:0007669"/>
    <property type="project" value="TreeGrafter"/>
</dbReference>
<evidence type="ECO:0000256" key="2">
    <source>
        <dbReference type="ARBA" id="ARBA00007317"/>
    </source>
</evidence>
<feature type="region of interest" description="Disordered" evidence="5">
    <location>
        <begin position="41"/>
        <end position="81"/>
    </location>
</feature>
<accession>A0A4D4K707</accession>
<feature type="compositionally biased region" description="Low complexity" evidence="5">
    <location>
        <begin position="41"/>
        <end position="56"/>
    </location>
</feature>
<dbReference type="InterPro" id="IPR036625">
    <property type="entry name" value="E3-bd_dom_sf"/>
</dbReference>
<evidence type="ECO:0000313" key="8">
    <source>
        <dbReference type="Proteomes" id="UP000299290"/>
    </source>
</evidence>
<evidence type="ECO:0000256" key="4">
    <source>
        <dbReference type="ARBA" id="ARBA00023315"/>
    </source>
</evidence>
<feature type="domain" description="Peripheral subunit-binding (PSBD)" evidence="6">
    <location>
        <begin position="1"/>
        <end position="33"/>
    </location>
</feature>
<dbReference type="PROSITE" id="PS51826">
    <property type="entry name" value="PSBD"/>
    <property type="match status" value="1"/>
</dbReference>
<dbReference type="AlphaFoldDB" id="A0A4D4K707"/>
<evidence type="ECO:0000256" key="3">
    <source>
        <dbReference type="ARBA" id="ARBA00022679"/>
    </source>
</evidence>
<sequence length="81" mass="8210">MRKLAAENNVDLSTVKGTGVGGRVRKQDVIAAAEAAKAAAQAQAAQAAPAAAAPKAAPRRRPRCVARPSRCRGCARSSATT</sequence>
<proteinExistence type="inferred from homology"/>
<dbReference type="PANTHER" id="PTHR43178">
    <property type="entry name" value="DIHYDROLIPOAMIDE ACETYLTRANSFERASE COMPONENT OF PYRUVATE DEHYDROGENASE COMPLEX"/>
    <property type="match status" value="1"/>
</dbReference>
<keyword evidence="8" id="KW-1185">Reference proteome</keyword>
<dbReference type="InterPro" id="IPR004167">
    <property type="entry name" value="PSBD"/>
</dbReference>
<dbReference type="Gene3D" id="4.10.320.10">
    <property type="entry name" value="E3-binding domain"/>
    <property type="match status" value="1"/>
</dbReference>
<organism evidence="7 8">
    <name type="scientific">Streptomyces antimycoticus</name>
    <dbReference type="NCBI Taxonomy" id="68175"/>
    <lineage>
        <taxon>Bacteria</taxon>
        <taxon>Bacillati</taxon>
        <taxon>Actinomycetota</taxon>
        <taxon>Actinomycetes</taxon>
        <taxon>Kitasatosporales</taxon>
        <taxon>Streptomycetaceae</taxon>
        <taxon>Streptomyces</taxon>
        <taxon>Streptomyces violaceusniger group</taxon>
    </lineage>
</organism>
<dbReference type="PANTHER" id="PTHR43178:SF5">
    <property type="entry name" value="LIPOAMIDE ACYLTRANSFERASE COMPONENT OF BRANCHED-CHAIN ALPHA-KETO ACID DEHYDROGENASE COMPLEX, MITOCHONDRIAL"/>
    <property type="match status" value="1"/>
</dbReference>
<dbReference type="Proteomes" id="UP000299290">
    <property type="component" value="Unassembled WGS sequence"/>
</dbReference>
<dbReference type="GO" id="GO:0031405">
    <property type="term" value="F:lipoic acid binding"/>
    <property type="evidence" value="ECO:0007669"/>
    <property type="project" value="TreeGrafter"/>
</dbReference>
<dbReference type="Pfam" id="PF02817">
    <property type="entry name" value="E3_binding"/>
    <property type="match status" value="1"/>
</dbReference>
<evidence type="ECO:0000256" key="1">
    <source>
        <dbReference type="ARBA" id="ARBA00001938"/>
    </source>
</evidence>
<dbReference type="InterPro" id="IPR050743">
    <property type="entry name" value="2-oxoacid_DH_E2_comp"/>
</dbReference>
<keyword evidence="4" id="KW-0012">Acyltransferase</keyword>
<dbReference type="SUPFAM" id="SSF47005">
    <property type="entry name" value="Peripheral subunit-binding domain of 2-oxo acid dehydrogenase complex"/>
    <property type="match status" value="1"/>
</dbReference>
<keyword evidence="3" id="KW-0808">Transferase</keyword>
<name>A0A4D4K707_9ACTN</name>
<evidence type="ECO:0000256" key="5">
    <source>
        <dbReference type="SAM" id="MobiDB-lite"/>
    </source>
</evidence>
<comment type="similarity">
    <text evidence="2">Belongs to the 2-oxoacid dehydrogenase family.</text>
</comment>
<protein>
    <recommendedName>
        <fullName evidence="6">Peripheral subunit-binding (PSBD) domain-containing protein</fullName>
    </recommendedName>
</protein>
<gene>
    <name evidence="7" type="ORF">SANT12839_030590</name>
</gene>